<name>A0A1H1Z985_MUCMA</name>
<evidence type="ECO:0000256" key="1">
    <source>
        <dbReference type="SAM" id="MobiDB-lite"/>
    </source>
</evidence>
<feature type="region of interest" description="Disordered" evidence="1">
    <location>
        <begin position="1"/>
        <end position="43"/>
    </location>
</feature>
<reference evidence="2 3" key="1">
    <citation type="submission" date="2016-10" db="EMBL/GenBank/DDBJ databases">
        <authorList>
            <person name="de Groot N.N."/>
        </authorList>
    </citation>
    <scope>NUCLEOTIDE SEQUENCE [LARGE SCALE GENOMIC DNA]</scope>
    <source>
        <strain evidence="2 3">MP1X4</strain>
    </source>
</reference>
<protein>
    <submittedName>
        <fullName evidence="2">Uncharacterized protein</fullName>
    </submittedName>
</protein>
<organism evidence="2 3">
    <name type="scientific">Mucilaginibacter mallensis</name>
    <dbReference type="NCBI Taxonomy" id="652787"/>
    <lineage>
        <taxon>Bacteria</taxon>
        <taxon>Pseudomonadati</taxon>
        <taxon>Bacteroidota</taxon>
        <taxon>Sphingobacteriia</taxon>
        <taxon>Sphingobacteriales</taxon>
        <taxon>Sphingobacteriaceae</taxon>
        <taxon>Mucilaginibacter</taxon>
    </lineage>
</organism>
<dbReference type="Proteomes" id="UP000199679">
    <property type="component" value="Chromosome I"/>
</dbReference>
<keyword evidence="3" id="KW-1185">Reference proteome</keyword>
<dbReference type="AlphaFoldDB" id="A0A1H1Z985"/>
<gene>
    <name evidence="2" type="ORF">SAMN05216490_3018</name>
</gene>
<evidence type="ECO:0000313" key="2">
    <source>
        <dbReference type="EMBL" id="SDT30233.1"/>
    </source>
</evidence>
<dbReference type="EMBL" id="LT629740">
    <property type="protein sequence ID" value="SDT30233.1"/>
    <property type="molecule type" value="Genomic_DNA"/>
</dbReference>
<accession>A0A1H1Z985</accession>
<evidence type="ECO:0000313" key="3">
    <source>
        <dbReference type="Proteomes" id="UP000199679"/>
    </source>
</evidence>
<proteinExistence type="predicted"/>
<sequence>MSLRGGTTKQTRRVQYASDEFATPMPADRNDIGGLGFNKKATL</sequence>